<gene>
    <name evidence="1" type="ORF">V7S43_011383</name>
</gene>
<dbReference type="EMBL" id="JBIMZQ010000027">
    <property type="protein sequence ID" value="KAL3663495.1"/>
    <property type="molecule type" value="Genomic_DNA"/>
</dbReference>
<protein>
    <submittedName>
        <fullName evidence="1">Uncharacterized protein</fullName>
    </submittedName>
</protein>
<dbReference type="Proteomes" id="UP001632037">
    <property type="component" value="Unassembled WGS sequence"/>
</dbReference>
<evidence type="ECO:0000313" key="2">
    <source>
        <dbReference type="Proteomes" id="UP001632037"/>
    </source>
</evidence>
<proteinExistence type="predicted"/>
<accession>A0ABD3F9E7</accession>
<reference evidence="1 2" key="1">
    <citation type="submission" date="2024-09" db="EMBL/GenBank/DDBJ databases">
        <title>Genome sequencing and assembly of Phytophthora oleae, isolate VK10A, causative agent of rot of olive drupes.</title>
        <authorList>
            <person name="Conti Taguali S."/>
            <person name="Riolo M."/>
            <person name="La Spada F."/>
            <person name="Cacciola S.O."/>
            <person name="Dionisio G."/>
        </authorList>
    </citation>
    <scope>NUCLEOTIDE SEQUENCE [LARGE SCALE GENOMIC DNA]</scope>
    <source>
        <strain evidence="1 2">VK10A</strain>
    </source>
</reference>
<name>A0ABD3F9E7_9STRA</name>
<keyword evidence="2" id="KW-1185">Reference proteome</keyword>
<organism evidence="1 2">
    <name type="scientific">Phytophthora oleae</name>
    <dbReference type="NCBI Taxonomy" id="2107226"/>
    <lineage>
        <taxon>Eukaryota</taxon>
        <taxon>Sar</taxon>
        <taxon>Stramenopiles</taxon>
        <taxon>Oomycota</taxon>
        <taxon>Peronosporomycetes</taxon>
        <taxon>Peronosporales</taxon>
        <taxon>Peronosporaceae</taxon>
        <taxon>Phytophthora</taxon>
    </lineage>
</organism>
<dbReference type="AlphaFoldDB" id="A0ABD3F9E7"/>
<evidence type="ECO:0000313" key="1">
    <source>
        <dbReference type="EMBL" id="KAL3663495.1"/>
    </source>
</evidence>
<sequence length="130" mass="14997">MSVRYAVDSDGDAEMSIHQPIVEVIRPPELSGWLHAALIEWHREWERHRCSTTGETFENVMTTVKSSVKPKMLRNMATYVLKKPVASMTDADIMGAVRRDAARSRMRLYPMSRLFFASSSKWIYQSMIVM</sequence>
<comment type="caution">
    <text evidence="1">The sequence shown here is derived from an EMBL/GenBank/DDBJ whole genome shotgun (WGS) entry which is preliminary data.</text>
</comment>